<evidence type="ECO:0000256" key="1">
    <source>
        <dbReference type="SAM" id="MobiDB-lite"/>
    </source>
</evidence>
<name>A0A3S5Y952_RHOH1</name>
<dbReference type="InterPro" id="IPR027417">
    <property type="entry name" value="P-loop_NTPase"/>
</dbReference>
<dbReference type="Proteomes" id="UP001154400">
    <property type="component" value="Chromosome"/>
</dbReference>
<dbReference type="KEGG" id="req:REQ_30760"/>
<evidence type="ECO:0000259" key="2">
    <source>
        <dbReference type="SMART" id="SM00487"/>
    </source>
</evidence>
<organism evidence="3">
    <name type="scientific">Rhodococcus hoagii (strain 103S)</name>
    <name type="common">Rhodococcus equi</name>
    <dbReference type="NCBI Taxonomy" id="685727"/>
    <lineage>
        <taxon>Bacteria</taxon>
        <taxon>Bacillati</taxon>
        <taxon>Actinomycetota</taxon>
        <taxon>Actinomycetes</taxon>
        <taxon>Mycobacteriales</taxon>
        <taxon>Nocardiaceae</taxon>
        <taxon>Prescottella</taxon>
    </lineage>
</organism>
<dbReference type="EMBL" id="FN563149">
    <property type="protein sequence ID" value="CBH49084.1"/>
    <property type="molecule type" value="Genomic_DNA"/>
</dbReference>
<reference evidence="3" key="1">
    <citation type="journal article" date="2010" name="PLoS Genet.">
        <title>The genome of a pathogenic rhodococcus: cooptive virulence underpinned by key gene acquisitions.</title>
        <authorList>
            <person name="Letek M."/>
            <person name="Gonzalez P."/>
            <person name="Macarthur I."/>
            <person name="Rodriguez H."/>
            <person name="Freeman T.C."/>
            <person name="Valero-Rello A."/>
            <person name="Blanco M."/>
            <person name="Buckley T."/>
            <person name="Cherevach I."/>
            <person name="Fahey R."/>
            <person name="Hapeshi A."/>
            <person name="Holdstock J."/>
            <person name="Leadon D."/>
            <person name="Navas J."/>
            <person name="Ocampo A."/>
            <person name="Quail M.A."/>
            <person name="Sanders M."/>
            <person name="Scortti M.M."/>
            <person name="Prescott J.F."/>
            <person name="Fogarty U."/>
            <person name="Meijer W.G."/>
            <person name="Parkhill J."/>
            <person name="Bentley S.D."/>
            <person name="Vazquez-Boland J.A."/>
        </authorList>
    </citation>
    <scope>NUCLEOTIDE SEQUENCE [LARGE SCALE GENOMIC DNA]</scope>
    <source>
        <strain evidence="3 4">103S</strain>
    </source>
</reference>
<dbReference type="InterPro" id="IPR014001">
    <property type="entry name" value="Helicase_ATP-bd"/>
</dbReference>
<dbReference type="SMART" id="SM00487">
    <property type="entry name" value="DEXDc"/>
    <property type="match status" value="1"/>
</dbReference>
<sequence>MAGRTVRRRPAKKTARKAASAPALPVPAAGERVWMLDVPHRVSAAGATWNKKLRCHVYVGRDLPASLAPFAAKPYSYQQWLADDFAGTRGPSAKAAAKTPRPEQLAAGSAIADAARHGMRGMALFDDVGMGKTISAVLGAKEVLAQRGGTNVLVIVDRPTAITIPSWRSTIAAVGDGGYRWLICSPDQLKKLIAANGRPKFAFDVVIADEAQNFRHTSQRTDYMRRITKMLAPPDRAPFLIAVTATPGHHPGEWRYLSSLFAQIHGEDPAEWDDLGARLARAGLPLARRFGSWQWSPEALERVALQAEAVAVVRGWLTAHDPPLMLHRNSPWGPAPIDGLGVELTPTEQQQYDLEWGEFRREMGVARTGSDTARGLAALLRFRQKAGMIRVPHTVDLAAAYVARGYQVVIAAEMVSTAAAPIAEALEARGVPVARIFGGRTDAEEQRLRFQRGLAPVCVFTTTTAISLHANEQLSDGTSATATPRIGLFHQPRYSGIAARQTVGRAHRDHQVCPWFLLYSEGTVEERAATTMVQRLLVAAASVDGDLSTLGAIAELFGAEWLPSDALA</sequence>
<feature type="region of interest" description="Disordered" evidence="1">
    <location>
        <begin position="1"/>
        <end position="23"/>
    </location>
</feature>
<proteinExistence type="predicted"/>
<feature type="domain" description="Helicase ATP-binding" evidence="2">
    <location>
        <begin position="96"/>
        <end position="278"/>
    </location>
</feature>
<evidence type="ECO:0000313" key="3">
    <source>
        <dbReference type="EMBL" id="CBH49084.1"/>
    </source>
</evidence>
<dbReference type="RefSeq" id="WP_013416565.1">
    <property type="nucleotide sequence ID" value="NC_014659.1"/>
</dbReference>
<gene>
    <name evidence="3" type="ordered locus">REQ_30760</name>
</gene>
<evidence type="ECO:0000313" key="4">
    <source>
        <dbReference type="Proteomes" id="UP000006892"/>
    </source>
</evidence>
<feature type="compositionally biased region" description="Basic residues" evidence="1">
    <location>
        <begin position="1"/>
        <end position="16"/>
    </location>
</feature>
<dbReference type="AlphaFoldDB" id="A0A3S5Y952"/>
<dbReference type="SUPFAM" id="SSF52540">
    <property type="entry name" value="P-loop containing nucleoside triphosphate hydrolases"/>
    <property type="match status" value="2"/>
</dbReference>
<protein>
    <submittedName>
        <fullName evidence="3">Secreted protein</fullName>
    </submittedName>
</protein>
<accession>A0A3S5Y952</accession>
<dbReference type="Gene3D" id="3.40.50.300">
    <property type="entry name" value="P-loop containing nucleotide triphosphate hydrolases"/>
    <property type="match status" value="2"/>
</dbReference>